<evidence type="ECO:0000256" key="5">
    <source>
        <dbReference type="ARBA" id="ARBA00022989"/>
    </source>
</evidence>
<evidence type="ECO:0000256" key="1">
    <source>
        <dbReference type="ARBA" id="ARBA00004651"/>
    </source>
</evidence>
<feature type="domain" description="ABC transmembrane type-1" evidence="8">
    <location>
        <begin position="94"/>
        <end position="314"/>
    </location>
</feature>
<comment type="subcellular location">
    <subcellularLocation>
        <location evidence="1">Cell membrane</location>
        <topology evidence="1">Multi-pass membrane protein</topology>
    </subcellularLocation>
</comment>
<proteinExistence type="predicted"/>
<accession>A0A6H0V3C0</accession>
<dbReference type="EMBL" id="CP047225">
    <property type="protein sequence ID" value="QIW62224.1"/>
    <property type="molecule type" value="Genomic_DNA"/>
</dbReference>
<name>A0A6H0V3C0_9BACT</name>
<dbReference type="PANTHER" id="PTHR30193:SF37">
    <property type="entry name" value="INNER MEMBRANE ABC TRANSPORTER PERMEASE PROTEIN YCJO"/>
    <property type="match status" value="1"/>
</dbReference>
<dbReference type="AlphaFoldDB" id="A0A6H0V3C0"/>
<gene>
    <name evidence="9" type="ORF">GOQ20_02110</name>
</gene>
<organism evidence="9 10">
    <name type="scientific">Mycoplasmopsis gallinacea</name>
    <dbReference type="NCBI Taxonomy" id="29556"/>
    <lineage>
        <taxon>Bacteria</taxon>
        <taxon>Bacillati</taxon>
        <taxon>Mycoplasmatota</taxon>
        <taxon>Mycoplasmoidales</taxon>
        <taxon>Metamycoplasmataceae</taxon>
        <taxon>Mycoplasmopsis</taxon>
    </lineage>
</organism>
<evidence type="ECO:0000256" key="3">
    <source>
        <dbReference type="ARBA" id="ARBA00022475"/>
    </source>
</evidence>
<keyword evidence="4 7" id="KW-0812">Transmembrane</keyword>
<evidence type="ECO:0000256" key="2">
    <source>
        <dbReference type="ARBA" id="ARBA00022448"/>
    </source>
</evidence>
<keyword evidence="6 7" id="KW-0472">Membrane</keyword>
<feature type="transmembrane region" description="Helical" evidence="7">
    <location>
        <begin position="98"/>
        <end position="123"/>
    </location>
</feature>
<feature type="transmembrane region" description="Helical" evidence="7">
    <location>
        <begin position="33"/>
        <end position="56"/>
    </location>
</feature>
<evidence type="ECO:0000259" key="8">
    <source>
        <dbReference type="PROSITE" id="PS50928"/>
    </source>
</evidence>
<dbReference type="InterPro" id="IPR035906">
    <property type="entry name" value="MetI-like_sf"/>
</dbReference>
<dbReference type="GO" id="GO:0055085">
    <property type="term" value="P:transmembrane transport"/>
    <property type="evidence" value="ECO:0007669"/>
    <property type="project" value="InterPro"/>
</dbReference>
<dbReference type="InterPro" id="IPR000515">
    <property type="entry name" value="MetI-like"/>
</dbReference>
<dbReference type="Gene3D" id="1.10.3720.10">
    <property type="entry name" value="MetI-like"/>
    <property type="match status" value="1"/>
</dbReference>
<dbReference type="RefSeq" id="WP_167845213.1">
    <property type="nucleotide sequence ID" value="NZ_CP047225.1"/>
</dbReference>
<feature type="transmembrane region" description="Helical" evidence="7">
    <location>
        <begin position="184"/>
        <end position="211"/>
    </location>
</feature>
<feature type="transmembrane region" description="Helical" evidence="7">
    <location>
        <begin position="293"/>
        <end position="314"/>
    </location>
</feature>
<keyword evidence="5 7" id="KW-1133">Transmembrane helix</keyword>
<evidence type="ECO:0000256" key="7">
    <source>
        <dbReference type="SAM" id="Phobius"/>
    </source>
</evidence>
<feature type="transmembrane region" description="Helical" evidence="7">
    <location>
        <begin position="232"/>
        <end position="256"/>
    </location>
</feature>
<dbReference type="Proteomes" id="UP000503310">
    <property type="component" value="Chromosome"/>
</dbReference>
<keyword evidence="3" id="KW-1003">Cell membrane</keyword>
<sequence length="350" mass="39026">MKFKLFLRSKFSLSKNKTSLRVIDAKSPAWKPMLLLTPSILIILLFTIIPFILTIINAFEVKTGFYQSTEFSLANFTDVWNKEKNVGEEFYIALRNSFVYSIAALPLSLVISILIASAIFHIVNKYMKGFVQTIFFLPYVTNAIAIGLTFYYLFGGTDPTETGLINNIFGSDIKWLKTGEKGSWWPLIVIIIRGVWGNLAFQILILTSAMLGVNKQLYKSASIDGAYKAKQFFFITLPSIQKTISFLITVGLIGGIKVFPLAIFNNSAESAIQNGGGTLMLLIYKYITTNGDFYLAGALSVYLVVIGILVSFTLRRFVSAMFNIAGKRGEKSVYNKIANQATVSKTKFKI</sequence>
<evidence type="ECO:0000256" key="4">
    <source>
        <dbReference type="ARBA" id="ARBA00022692"/>
    </source>
</evidence>
<dbReference type="GO" id="GO:0005886">
    <property type="term" value="C:plasma membrane"/>
    <property type="evidence" value="ECO:0007669"/>
    <property type="project" value="UniProtKB-SubCell"/>
</dbReference>
<reference evidence="9 10" key="1">
    <citation type="submission" date="2019-12" db="EMBL/GenBank/DDBJ databases">
        <title>Sequencing and analysis of the whole genome of Mycoplasma gallinaceum strain Peacock20181011.</title>
        <authorList>
            <person name="Liu X."/>
            <person name="Qin Z."/>
            <person name="Xu H."/>
        </authorList>
    </citation>
    <scope>NUCLEOTIDE SEQUENCE [LARGE SCALE GENOMIC DNA]</scope>
    <source>
        <strain evidence="9 10">Peacock20181011</strain>
    </source>
</reference>
<dbReference type="CDD" id="cd06261">
    <property type="entry name" value="TM_PBP2"/>
    <property type="match status" value="1"/>
</dbReference>
<dbReference type="PROSITE" id="PS50928">
    <property type="entry name" value="ABC_TM1"/>
    <property type="match status" value="1"/>
</dbReference>
<feature type="transmembrane region" description="Helical" evidence="7">
    <location>
        <begin position="135"/>
        <end position="154"/>
    </location>
</feature>
<protein>
    <submittedName>
        <fullName evidence="9">Sugar ABC transporter permease</fullName>
    </submittedName>
</protein>
<dbReference type="PANTHER" id="PTHR30193">
    <property type="entry name" value="ABC TRANSPORTER PERMEASE PROTEIN"/>
    <property type="match status" value="1"/>
</dbReference>
<evidence type="ECO:0000256" key="6">
    <source>
        <dbReference type="ARBA" id="ARBA00023136"/>
    </source>
</evidence>
<keyword evidence="2" id="KW-0813">Transport</keyword>
<dbReference type="SUPFAM" id="SSF161098">
    <property type="entry name" value="MetI-like"/>
    <property type="match status" value="1"/>
</dbReference>
<evidence type="ECO:0000313" key="10">
    <source>
        <dbReference type="Proteomes" id="UP000503310"/>
    </source>
</evidence>
<dbReference type="InterPro" id="IPR051393">
    <property type="entry name" value="ABC_transporter_permease"/>
</dbReference>
<evidence type="ECO:0000313" key="9">
    <source>
        <dbReference type="EMBL" id="QIW62224.1"/>
    </source>
</evidence>